<dbReference type="AlphaFoldDB" id="A0A7C9M4D0"/>
<evidence type="ECO:0000313" key="2">
    <source>
        <dbReference type="EMBL" id="MUV14622.1"/>
    </source>
</evidence>
<evidence type="ECO:0008006" key="4">
    <source>
        <dbReference type="Google" id="ProtNLM"/>
    </source>
</evidence>
<sequence>MKQTTASNVALALALLAWPFCFYGALSQLGDFAPDTPRDVIDRHKLVSSIVLSTGLFSLFVSLVLSGFGFSGARYRAVTAIAVCFGLLLVVVAGMLQ</sequence>
<organism evidence="2 3">
    <name type="scientific">Noviluteimonas gilva</name>
    <dbReference type="NCBI Taxonomy" id="2682097"/>
    <lineage>
        <taxon>Bacteria</taxon>
        <taxon>Pseudomonadati</taxon>
        <taxon>Pseudomonadota</taxon>
        <taxon>Gammaproteobacteria</taxon>
        <taxon>Lysobacterales</taxon>
        <taxon>Lysobacteraceae</taxon>
        <taxon>Noviluteimonas</taxon>
    </lineage>
</organism>
<keyword evidence="1" id="KW-1133">Transmembrane helix</keyword>
<feature type="transmembrane region" description="Helical" evidence="1">
    <location>
        <begin position="46"/>
        <end position="65"/>
    </location>
</feature>
<reference evidence="2 3" key="1">
    <citation type="submission" date="2019-12" db="EMBL/GenBank/DDBJ databases">
        <authorList>
            <person name="Xu J."/>
        </authorList>
    </citation>
    <scope>NUCLEOTIDE SEQUENCE [LARGE SCALE GENOMIC DNA]</scope>
    <source>
        <strain evidence="2 3">HX-5-24</strain>
    </source>
</reference>
<feature type="transmembrane region" description="Helical" evidence="1">
    <location>
        <begin position="77"/>
        <end position="96"/>
    </location>
</feature>
<dbReference type="EMBL" id="WOXT01000002">
    <property type="protein sequence ID" value="MUV14622.1"/>
    <property type="molecule type" value="Genomic_DNA"/>
</dbReference>
<name>A0A7C9M4D0_9GAMM</name>
<keyword evidence="3" id="KW-1185">Reference proteome</keyword>
<dbReference type="Proteomes" id="UP000479692">
    <property type="component" value="Unassembled WGS sequence"/>
</dbReference>
<proteinExistence type="predicted"/>
<keyword evidence="1" id="KW-0472">Membrane</keyword>
<gene>
    <name evidence="2" type="ORF">GN331_10430</name>
</gene>
<evidence type="ECO:0000313" key="3">
    <source>
        <dbReference type="Proteomes" id="UP000479692"/>
    </source>
</evidence>
<dbReference type="RefSeq" id="WP_156641916.1">
    <property type="nucleotide sequence ID" value="NZ_WOXT01000002.1"/>
</dbReference>
<accession>A0A7C9M4D0</accession>
<comment type="caution">
    <text evidence="2">The sequence shown here is derived from an EMBL/GenBank/DDBJ whole genome shotgun (WGS) entry which is preliminary data.</text>
</comment>
<keyword evidence="1" id="KW-0812">Transmembrane</keyword>
<protein>
    <recommendedName>
        <fullName evidence="4">DUF998 domain-containing protein</fullName>
    </recommendedName>
</protein>
<evidence type="ECO:0000256" key="1">
    <source>
        <dbReference type="SAM" id="Phobius"/>
    </source>
</evidence>